<dbReference type="Pfam" id="PF24517">
    <property type="entry name" value="CBM96"/>
    <property type="match status" value="1"/>
</dbReference>
<dbReference type="NCBIfam" id="NF033679">
    <property type="entry name" value="DNRLRE_dom"/>
    <property type="match status" value="1"/>
</dbReference>
<dbReference type="Pfam" id="PF08124">
    <property type="entry name" value="Lyase_8_N"/>
    <property type="match status" value="1"/>
</dbReference>
<organism evidence="7 8">
    <name type="scientific">Paenibacillus chungangensis</name>
    <dbReference type="NCBI Taxonomy" id="696535"/>
    <lineage>
        <taxon>Bacteria</taxon>
        <taxon>Bacillati</taxon>
        <taxon>Bacillota</taxon>
        <taxon>Bacilli</taxon>
        <taxon>Bacillales</taxon>
        <taxon>Paenibacillaceae</taxon>
        <taxon>Paenibacillus</taxon>
    </lineage>
</organism>
<comment type="similarity">
    <text evidence="2">Belongs to the polysaccharide lyase 8 family.</text>
</comment>
<evidence type="ECO:0000256" key="3">
    <source>
        <dbReference type="ARBA" id="ARBA00022525"/>
    </source>
</evidence>
<dbReference type="InterPro" id="IPR055372">
    <property type="entry name" value="CBM96"/>
</dbReference>
<evidence type="ECO:0000256" key="1">
    <source>
        <dbReference type="ARBA" id="ARBA00004613"/>
    </source>
</evidence>
<dbReference type="InterPro" id="IPR008929">
    <property type="entry name" value="Chondroitin_lyas"/>
</dbReference>
<dbReference type="Pfam" id="PF02368">
    <property type="entry name" value="Big_2"/>
    <property type="match status" value="1"/>
</dbReference>
<dbReference type="Gene3D" id="1.20.1270.90">
    <property type="entry name" value="AF1782-like"/>
    <property type="match status" value="2"/>
</dbReference>
<evidence type="ECO:0000256" key="4">
    <source>
        <dbReference type="ARBA" id="ARBA00022729"/>
    </source>
</evidence>
<dbReference type="SUPFAM" id="SSF49373">
    <property type="entry name" value="Invasin/intimin cell-adhesion fragments"/>
    <property type="match status" value="1"/>
</dbReference>
<sequence length="1503" mass="163387">MEESRVIAAPDEFDVLRAKMMGDSNYDTSDPDIAVKMQNIESSGENYWNTMVKNADRTYLWNDLSNGAKSVSFATSYARLNTMATAYATVGSVWEGNAELRDDIVSAMDWLYDNWYNEHLSEGYETSTNSWYHWEVTAPKSLSLVVLKMYDAFTSEQIANYMNAVQKFVPDPTTRTMNGTDIEVGANRVWKAQIAAYHGIIVKSAEKLEMARDALSYVLAYVDSGDGFYTDGSFIQHNKHPYNGGYGKALLGEIARLVQLLDGSSWEVTDPNLNNIYQWVYEAFEPFIYKGAFMEMVRGREITRYASHDHAVGHSTMGAILQISKFAPAADALRMKSMLKYWIESDTSRNFYTSGATFENTVLAKQLMADPSIPSRGELIRNVQYHNMDRVVHLRPGFGLGVSMSSNRIFNYESISNVNMKSWYTADGMTYLYNNDLTQFSDNYWPTVDPYRLPGTTVDTLTRSVIGIGYNKEYLSPNAWTGGTSFEELYGTAGMDLKASGDLNASGSVVTPSSLVAKKSWFMFDDEIVALGAGITSTDNRTIETIVENRKINGDGDNALTVDGVQMSNALGWSDTMTNTGWAHLAGSVPGSDIGYVFPEGATVNGLREARTGKWGDLTVSSLPNPDNPVTRNYLSLWMDHGSNPSEADYAYVLLPNRDAASTGDYSDHPDIEILHNTALIQSVRENNLKLTGINFWEGGVFNETIWSYQPSSVMVKDDNGELSFSVSDPTHMSDKLIFEMNKSGLSVISQDPSVTVVRQQPTIKVEVNTAGAQGRSHAFKLAYDTTAPPPGFQGPGLESVQLTIDKPVLLIGESAALTVTALMEDGAPVDLNEAEILYGSNHPEVATVDATGLVTAHGGGSVQISATVTIGEDSITRTIDVAVPYGEPVVAQLDIMEDTYVRSGAYGDVNYGDATRLEAVKSGGDYNRRAYLKLDATSISEETYSAKLYLFGAISAAAGGITELELYSVADDSWSETELNWNNKPEPRERVASAEVNTTYMYREFDITEYMKSEARGDGIASLYIEGPSAFVTLTSSEHAEFRPYVVVNSYRFEPYRYDVALNANPTVAGTVYGAGSYDEGSTVTVTATPENGYSFARWTDDGNHDAEVSTDPSYTFMIDGSRQLTAHFVSDQPAQAGLTLTGNGTVLAGQAHVMTVSVMNMDTPFTTLDVVVNYDPQKLEFELVGEEGAESLAEAVIQSLRPNFSLLGSAAKPEQGEIRLILSSAGEQAAIQEEGPLFLLNSRVKASATQGGTTVSLSDMNASSNGIGMELDDSMAIFELTVIAANKAELQQAIEHANAVYDGATEGTEPGQYPVGSKAILAAAIQEAMTVLLQADAAQEAIDQAELDLNAATQAFAESVIPASSGDYSALHEAITAAENLYSKAQEGDKLGQYITGSKASLAAAIAAARGTAGSQAEIDQAVVDLQAAIDLFSHRIITLADGETRVSIKDLSILAMHYGITSEDEGWSEWHIADVLNIGVIDIRNLAAVAQMILDEWRLE</sequence>
<evidence type="ECO:0000313" key="7">
    <source>
        <dbReference type="EMBL" id="MFD0961728.1"/>
    </source>
</evidence>
<dbReference type="CDD" id="cd08547">
    <property type="entry name" value="Type_II_cohesin"/>
    <property type="match status" value="1"/>
</dbReference>
<dbReference type="Gene3D" id="2.70.98.10">
    <property type="match status" value="1"/>
</dbReference>
<dbReference type="InterPro" id="IPR008965">
    <property type="entry name" value="CBM2/CBM3_carb-bd_dom_sf"/>
</dbReference>
<comment type="caution">
    <text evidence="7">The sequence shown here is derived from an EMBL/GenBank/DDBJ whole genome shotgun (WGS) entry which is preliminary data.</text>
</comment>
<dbReference type="Gene3D" id="2.60.40.1080">
    <property type="match status" value="1"/>
</dbReference>
<dbReference type="SUPFAM" id="SSF49384">
    <property type="entry name" value="Carbohydrate-binding domain"/>
    <property type="match status" value="1"/>
</dbReference>
<dbReference type="Proteomes" id="UP001596989">
    <property type="component" value="Unassembled WGS sequence"/>
</dbReference>
<dbReference type="InterPro" id="IPR003159">
    <property type="entry name" value="Lyase_8_central_dom"/>
</dbReference>
<dbReference type="InterPro" id="IPR038970">
    <property type="entry name" value="Lyase_8"/>
</dbReference>
<dbReference type="CDD" id="cd01083">
    <property type="entry name" value="GAG_Lyase"/>
    <property type="match status" value="1"/>
</dbReference>
<dbReference type="InterPro" id="IPR011071">
    <property type="entry name" value="Lyase_8-like_C"/>
</dbReference>
<protein>
    <submittedName>
        <fullName evidence="7">Polysaccharide lyase family 8 super-sandwich domain-containing protein</fullName>
    </submittedName>
</protein>
<name>A0ABW3HVZ6_9BACL</name>
<keyword evidence="4" id="KW-0732">Signal</keyword>
<dbReference type="InterPro" id="IPR014718">
    <property type="entry name" value="GH-type_carb-bd"/>
</dbReference>
<dbReference type="GO" id="GO:0016829">
    <property type="term" value="F:lyase activity"/>
    <property type="evidence" value="ECO:0007669"/>
    <property type="project" value="UniProtKB-KW"/>
</dbReference>
<accession>A0ABW3HVZ6</accession>
<gene>
    <name evidence="7" type="ORF">ACFQ2I_20495</name>
</gene>
<dbReference type="RefSeq" id="WP_377567580.1">
    <property type="nucleotide sequence ID" value="NZ_JBHTJZ010000065.1"/>
</dbReference>
<dbReference type="InterPro" id="IPR004103">
    <property type="entry name" value="Lyase_8_C"/>
</dbReference>
<dbReference type="Gene3D" id="1.50.10.100">
    <property type="entry name" value="Chondroitin AC/alginate lyase"/>
    <property type="match status" value="1"/>
</dbReference>
<keyword evidence="8" id="KW-1185">Reference proteome</keyword>
<dbReference type="PANTHER" id="PTHR38481:SF1">
    <property type="entry name" value="HYALURONATE LYASE"/>
    <property type="match status" value="1"/>
</dbReference>
<dbReference type="Pfam" id="PF02884">
    <property type="entry name" value="Lyase_8_C"/>
    <property type="match status" value="1"/>
</dbReference>
<dbReference type="InterPro" id="IPR008964">
    <property type="entry name" value="Invasin/intimin_cell_adhesion"/>
</dbReference>
<dbReference type="Pfam" id="PF00963">
    <property type="entry name" value="Cohesin"/>
    <property type="match status" value="1"/>
</dbReference>
<proteinExistence type="inferred from homology"/>
<dbReference type="Pfam" id="PF18998">
    <property type="entry name" value="Flg_new_2"/>
    <property type="match status" value="1"/>
</dbReference>
<evidence type="ECO:0000313" key="8">
    <source>
        <dbReference type="Proteomes" id="UP001596989"/>
    </source>
</evidence>
<dbReference type="InterPro" id="IPR044060">
    <property type="entry name" value="Bacterial_rp_domain"/>
</dbReference>
<dbReference type="Gene3D" id="2.60.220.10">
    <property type="entry name" value="Polysaccharide lyase family 8-like, C-terminal"/>
    <property type="match status" value="1"/>
</dbReference>
<dbReference type="SUPFAM" id="SSF74650">
    <property type="entry name" value="Galactose mutarotase-like"/>
    <property type="match status" value="1"/>
</dbReference>
<evidence type="ECO:0000256" key="2">
    <source>
        <dbReference type="ARBA" id="ARBA00006699"/>
    </source>
</evidence>
<dbReference type="SUPFAM" id="SSF48230">
    <property type="entry name" value="Chondroitin AC/alginate lyase"/>
    <property type="match status" value="1"/>
</dbReference>
<dbReference type="Pfam" id="PF02278">
    <property type="entry name" value="Lyase_8"/>
    <property type="match status" value="1"/>
</dbReference>
<keyword evidence="5 7" id="KW-0456">Lyase</keyword>
<feature type="domain" description="BIG2" evidence="6">
    <location>
        <begin position="797"/>
        <end position="879"/>
    </location>
</feature>
<keyword evidence="3" id="KW-0964">Secreted</keyword>
<dbReference type="Gene3D" id="2.60.40.680">
    <property type="match status" value="1"/>
</dbReference>
<dbReference type="InterPro" id="IPR012970">
    <property type="entry name" value="Lyase_8_alpha_N"/>
</dbReference>
<dbReference type="InterPro" id="IPR011013">
    <property type="entry name" value="Gal_mutarotase_sf_dom"/>
</dbReference>
<dbReference type="EMBL" id="JBHTJZ010000065">
    <property type="protein sequence ID" value="MFD0961728.1"/>
    <property type="molecule type" value="Genomic_DNA"/>
</dbReference>
<evidence type="ECO:0000259" key="6">
    <source>
        <dbReference type="SMART" id="SM00635"/>
    </source>
</evidence>
<comment type="subcellular location">
    <subcellularLocation>
        <location evidence="1">Secreted</location>
    </subcellularLocation>
</comment>
<dbReference type="SMART" id="SM00635">
    <property type="entry name" value="BID_2"/>
    <property type="match status" value="1"/>
</dbReference>
<evidence type="ECO:0000256" key="5">
    <source>
        <dbReference type="ARBA" id="ARBA00023239"/>
    </source>
</evidence>
<dbReference type="InterPro" id="IPR003343">
    <property type="entry name" value="Big_2"/>
</dbReference>
<dbReference type="SUPFAM" id="SSF49863">
    <property type="entry name" value="Hyaluronate lyase-like, C-terminal domain"/>
    <property type="match status" value="1"/>
</dbReference>
<reference evidence="8" key="1">
    <citation type="journal article" date="2019" name="Int. J. Syst. Evol. Microbiol.">
        <title>The Global Catalogue of Microorganisms (GCM) 10K type strain sequencing project: providing services to taxonomists for standard genome sequencing and annotation.</title>
        <authorList>
            <consortium name="The Broad Institute Genomics Platform"/>
            <consortium name="The Broad Institute Genome Sequencing Center for Infectious Disease"/>
            <person name="Wu L."/>
            <person name="Ma J."/>
        </authorList>
    </citation>
    <scope>NUCLEOTIDE SEQUENCE [LARGE SCALE GENOMIC DNA]</scope>
    <source>
        <strain evidence="8">CCUG 59129</strain>
    </source>
</reference>
<dbReference type="PANTHER" id="PTHR38481">
    <property type="entry name" value="HYALURONATE LYASE"/>
    <property type="match status" value="1"/>
</dbReference>
<dbReference type="InterPro" id="IPR002102">
    <property type="entry name" value="Cohesin_dom"/>
</dbReference>